<feature type="domain" description="EthD" evidence="2">
    <location>
        <begin position="12"/>
        <end position="118"/>
    </location>
</feature>
<sequence>MTYTTLIFLTRKHNITSEQFRDYYEGTHIPLVHSLLAHCWPVTFKRRYIARTLRKGFGTPANPDRPPLTLRGEAGDMDYDCITETTFESEAHFLNFYRSVYAKEVAEILTNDEANFLESGKTKIIVVGETWTTDQSGMTARAVACGLMSVPPGGDDASS</sequence>
<dbReference type="eggNOG" id="ENOG502S8V9">
    <property type="taxonomic scope" value="Eukaryota"/>
</dbReference>
<dbReference type="GeneID" id="19406258"/>
<evidence type="ECO:0000256" key="1">
    <source>
        <dbReference type="ARBA" id="ARBA00005986"/>
    </source>
</evidence>
<dbReference type="Gene3D" id="3.30.70.100">
    <property type="match status" value="1"/>
</dbReference>
<dbReference type="EMBL" id="KB908844">
    <property type="protein sequence ID" value="EOA82705.1"/>
    <property type="molecule type" value="Genomic_DNA"/>
</dbReference>
<accession>R0IBE1</accession>
<evidence type="ECO:0000259" key="2">
    <source>
        <dbReference type="Pfam" id="PF07110"/>
    </source>
</evidence>
<reference evidence="3 4" key="2">
    <citation type="journal article" date="2013" name="PLoS Genet.">
        <title>Comparative genome structure, secondary metabolite, and effector coding capacity across Cochliobolus pathogens.</title>
        <authorList>
            <person name="Condon B.J."/>
            <person name="Leng Y."/>
            <person name="Wu D."/>
            <person name="Bushley K.E."/>
            <person name="Ohm R.A."/>
            <person name="Otillar R."/>
            <person name="Martin J."/>
            <person name="Schackwitz W."/>
            <person name="Grimwood J."/>
            <person name="MohdZainudin N."/>
            <person name="Xue C."/>
            <person name="Wang R."/>
            <person name="Manning V.A."/>
            <person name="Dhillon B."/>
            <person name="Tu Z.J."/>
            <person name="Steffenson B.J."/>
            <person name="Salamov A."/>
            <person name="Sun H."/>
            <person name="Lowry S."/>
            <person name="LaButti K."/>
            <person name="Han J."/>
            <person name="Copeland A."/>
            <person name="Lindquist E."/>
            <person name="Barry K."/>
            <person name="Schmutz J."/>
            <person name="Baker S.E."/>
            <person name="Ciuffetti L.M."/>
            <person name="Grigoriev I.V."/>
            <person name="Zhong S."/>
            <person name="Turgeon B.G."/>
        </authorList>
    </citation>
    <scope>NUCLEOTIDE SEQUENCE [LARGE SCALE GENOMIC DNA]</scope>
    <source>
        <strain evidence="4">28A</strain>
    </source>
</reference>
<proteinExistence type="inferred from homology"/>
<dbReference type="InterPro" id="IPR009799">
    <property type="entry name" value="EthD_dom"/>
</dbReference>
<keyword evidence="4" id="KW-1185">Reference proteome</keyword>
<organism evidence="3 4">
    <name type="scientific">Exserohilum turcicum (strain 28A)</name>
    <name type="common">Northern leaf blight fungus</name>
    <name type="synonym">Setosphaeria turcica</name>
    <dbReference type="NCBI Taxonomy" id="671987"/>
    <lineage>
        <taxon>Eukaryota</taxon>
        <taxon>Fungi</taxon>
        <taxon>Dikarya</taxon>
        <taxon>Ascomycota</taxon>
        <taxon>Pezizomycotina</taxon>
        <taxon>Dothideomycetes</taxon>
        <taxon>Pleosporomycetidae</taxon>
        <taxon>Pleosporales</taxon>
        <taxon>Pleosporineae</taxon>
        <taxon>Pleosporaceae</taxon>
        <taxon>Exserohilum</taxon>
    </lineage>
</organism>
<dbReference type="OrthoDB" id="2519291at2759"/>
<gene>
    <name evidence="3" type="ORF">SETTUDRAFT_96702</name>
</gene>
<dbReference type="Pfam" id="PF07110">
    <property type="entry name" value="EthD"/>
    <property type="match status" value="1"/>
</dbReference>
<dbReference type="RefSeq" id="XP_008029744.1">
    <property type="nucleotide sequence ID" value="XM_008031553.1"/>
</dbReference>
<dbReference type="InterPro" id="IPR011008">
    <property type="entry name" value="Dimeric_a/b-barrel"/>
</dbReference>
<dbReference type="GO" id="GO:0016491">
    <property type="term" value="F:oxidoreductase activity"/>
    <property type="evidence" value="ECO:0007669"/>
    <property type="project" value="InterPro"/>
</dbReference>
<evidence type="ECO:0000313" key="3">
    <source>
        <dbReference type="EMBL" id="EOA82705.1"/>
    </source>
</evidence>
<dbReference type="AlphaFoldDB" id="R0IBE1"/>
<evidence type="ECO:0000313" key="4">
    <source>
        <dbReference type="Proteomes" id="UP000016935"/>
    </source>
</evidence>
<comment type="similarity">
    <text evidence="1">Belongs to the tpcK family.</text>
</comment>
<dbReference type="STRING" id="671987.R0IBE1"/>
<dbReference type="HOGENOM" id="CLU_115019_2_2_1"/>
<dbReference type="Proteomes" id="UP000016935">
    <property type="component" value="Unassembled WGS sequence"/>
</dbReference>
<protein>
    <recommendedName>
        <fullName evidence="2">EthD domain-containing protein</fullName>
    </recommendedName>
</protein>
<dbReference type="SUPFAM" id="SSF54909">
    <property type="entry name" value="Dimeric alpha+beta barrel"/>
    <property type="match status" value="1"/>
</dbReference>
<reference evidence="3 4" key="1">
    <citation type="journal article" date="2012" name="PLoS Pathog.">
        <title>Diverse lifestyles and strategies of plant pathogenesis encoded in the genomes of eighteen Dothideomycetes fungi.</title>
        <authorList>
            <person name="Ohm R.A."/>
            <person name="Feau N."/>
            <person name="Henrissat B."/>
            <person name="Schoch C.L."/>
            <person name="Horwitz B.A."/>
            <person name="Barry K.W."/>
            <person name="Condon B.J."/>
            <person name="Copeland A.C."/>
            <person name="Dhillon B."/>
            <person name="Glaser F."/>
            <person name="Hesse C.N."/>
            <person name="Kosti I."/>
            <person name="LaButti K."/>
            <person name="Lindquist E.A."/>
            <person name="Lucas S."/>
            <person name="Salamov A.A."/>
            <person name="Bradshaw R.E."/>
            <person name="Ciuffetti L."/>
            <person name="Hamelin R.C."/>
            <person name="Kema G.H.J."/>
            <person name="Lawrence C."/>
            <person name="Scott J.A."/>
            <person name="Spatafora J.W."/>
            <person name="Turgeon B.G."/>
            <person name="de Wit P.J.G.M."/>
            <person name="Zhong S."/>
            <person name="Goodwin S.B."/>
            <person name="Grigoriev I.V."/>
        </authorList>
    </citation>
    <scope>NUCLEOTIDE SEQUENCE [LARGE SCALE GENOMIC DNA]</scope>
    <source>
        <strain evidence="4">28A</strain>
    </source>
</reference>
<name>R0IBE1_EXST2</name>